<evidence type="ECO:0008006" key="4">
    <source>
        <dbReference type="Google" id="ProtNLM"/>
    </source>
</evidence>
<dbReference type="Proteomes" id="UP000823750">
    <property type="component" value="Unassembled WGS sequence"/>
</dbReference>
<dbReference type="EMBL" id="JADILX010000098">
    <property type="protein sequence ID" value="MBO8486120.1"/>
    <property type="molecule type" value="Genomic_DNA"/>
</dbReference>
<organism evidence="2 3">
    <name type="scientific">Candidatus Cryptobacteroides excrementavium</name>
    <dbReference type="NCBI Taxonomy" id="2840759"/>
    <lineage>
        <taxon>Bacteria</taxon>
        <taxon>Pseudomonadati</taxon>
        <taxon>Bacteroidota</taxon>
        <taxon>Bacteroidia</taxon>
        <taxon>Bacteroidales</taxon>
        <taxon>Candidatus Cryptobacteroides</taxon>
    </lineage>
</organism>
<feature type="signal peptide" evidence="1">
    <location>
        <begin position="1"/>
        <end position="19"/>
    </location>
</feature>
<evidence type="ECO:0000256" key="1">
    <source>
        <dbReference type="SAM" id="SignalP"/>
    </source>
</evidence>
<name>A0A9D9J3P0_9BACT</name>
<evidence type="ECO:0000313" key="3">
    <source>
        <dbReference type="Proteomes" id="UP000823750"/>
    </source>
</evidence>
<reference evidence="2" key="2">
    <citation type="journal article" date="2021" name="PeerJ">
        <title>Extensive microbial diversity within the chicken gut microbiome revealed by metagenomics and culture.</title>
        <authorList>
            <person name="Gilroy R."/>
            <person name="Ravi A."/>
            <person name="Getino M."/>
            <person name="Pursley I."/>
            <person name="Horton D.L."/>
            <person name="Alikhan N.F."/>
            <person name="Baker D."/>
            <person name="Gharbi K."/>
            <person name="Hall N."/>
            <person name="Watson M."/>
            <person name="Adriaenssens E.M."/>
            <person name="Foster-Nyarko E."/>
            <person name="Jarju S."/>
            <person name="Secka A."/>
            <person name="Antonio M."/>
            <person name="Oren A."/>
            <person name="Chaudhuri R.R."/>
            <person name="La Ragione R."/>
            <person name="Hildebrand F."/>
            <person name="Pallen M.J."/>
        </authorList>
    </citation>
    <scope>NUCLEOTIDE SEQUENCE</scope>
    <source>
        <strain evidence="2">B2-16538</strain>
    </source>
</reference>
<dbReference type="AlphaFoldDB" id="A0A9D9J3P0"/>
<accession>A0A9D9J3P0</accession>
<reference evidence="2" key="1">
    <citation type="submission" date="2020-10" db="EMBL/GenBank/DDBJ databases">
        <authorList>
            <person name="Gilroy R."/>
        </authorList>
    </citation>
    <scope>NUCLEOTIDE SEQUENCE</scope>
    <source>
        <strain evidence="2">B2-16538</strain>
    </source>
</reference>
<evidence type="ECO:0000313" key="2">
    <source>
        <dbReference type="EMBL" id="MBO8486120.1"/>
    </source>
</evidence>
<keyword evidence="1" id="KW-0732">Signal</keyword>
<comment type="caution">
    <text evidence="2">The sequence shown here is derived from an EMBL/GenBank/DDBJ whole genome shotgun (WGS) entry which is preliminary data.</text>
</comment>
<feature type="chain" id="PRO_5038694938" description="Outer membrane protein beta-barrel domain-containing protein" evidence="1">
    <location>
        <begin position="20"/>
        <end position="584"/>
    </location>
</feature>
<protein>
    <recommendedName>
        <fullName evidence="4">Outer membrane protein beta-barrel domain-containing protein</fullName>
    </recommendedName>
</protein>
<gene>
    <name evidence="2" type="ORF">IAB78_06820</name>
</gene>
<proteinExistence type="predicted"/>
<sequence length="584" mass="64390">MKRTVSVIALLSALLTANAQEKVKEVVSDDYDRSGLTVIVVSRGDMYDENSLDFVNTLVIDNKFDANPIGTRSLFLKKDRTQPLTAAEADSLIRNSGVSKEILGYIYNRKEDGSMDDGLIRYRGHYNADDQDVINAAAAKVGEQHLAWGEGLVNSSYILLLDFFNIRRPVDEKTGEVSDSYILDANAFVYKIDCGSDKLNEFYVTSWASATDTPERKAAAREAFDSLRLDVVPVASARASSTSTSGLAGGSDAYVDVLAGLLSKSLGQEEDKEGQVKEKTSAPVPEENTVVKAQKNAFADAMFKLEKMIPGWQVGVAVISVKPIKAKVGRKEGLSNGSRFRAYSYEEDRDGNLLSRKRGYLRAAKVSDNRQFATGRTEPSTFYQISGVRNIEEGWILKEKKDLKVGVSANMRIGGLSALSVNATLDYLIHFSKLGSAYAIVSAGLDPLVYTQNQVFKDKEDNPVAISNFNLAVGAGYGFRAGRFVELMPYVVVGTDYLKLDGDMVFEDFTDEENNKNAAFFLEPGLRASFQVAYPFSICLKGGYDLLLNDIDARTHYGYINRSLDPRLRHRSGVFIEAGFRYAF</sequence>